<dbReference type="InterPro" id="IPR036249">
    <property type="entry name" value="Thioredoxin-like_sf"/>
</dbReference>
<protein>
    <submittedName>
        <fullName evidence="8">Thiol-disulfide isomerase or thioredoxin</fullName>
    </submittedName>
</protein>
<dbReference type="PANTHER" id="PTHR42852">
    <property type="entry name" value="THIOL:DISULFIDE INTERCHANGE PROTEIN DSBE"/>
    <property type="match status" value="1"/>
</dbReference>
<evidence type="ECO:0000256" key="1">
    <source>
        <dbReference type="ARBA" id="ARBA00004196"/>
    </source>
</evidence>
<dbReference type="InterPro" id="IPR050553">
    <property type="entry name" value="Thioredoxin_ResA/DsbE_sf"/>
</dbReference>
<feature type="chain" id="PRO_5038748036" evidence="6">
    <location>
        <begin position="21"/>
        <end position="184"/>
    </location>
</feature>
<dbReference type="SUPFAM" id="SSF52833">
    <property type="entry name" value="Thioredoxin-like"/>
    <property type="match status" value="1"/>
</dbReference>
<evidence type="ECO:0000313" key="9">
    <source>
        <dbReference type="Proteomes" id="UP000199475"/>
    </source>
</evidence>
<organism evidence="8 9">
    <name type="scientific">Tessaracoccus oleiagri</name>
    <dbReference type="NCBI Taxonomy" id="686624"/>
    <lineage>
        <taxon>Bacteria</taxon>
        <taxon>Bacillati</taxon>
        <taxon>Actinomycetota</taxon>
        <taxon>Actinomycetes</taxon>
        <taxon>Propionibacteriales</taxon>
        <taxon>Propionibacteriaceae</taxon>
        <taxon>Tessaracoccus</taxon>
    </lineage>
</organism>
<dbReference type="OrthoDB" id="9796554at2"/>
<keyword evidence="3" id="KW-0735">Signal-anchor</keyword>
<keyword evidence="6" id="KW-0732">Signal</keyword>
<dbReference type="GO" id="GO:0017004">
    <property type="term" value="P:cytochrome complex assembly"/>
    <property type="evidence" value="ECO:0007669"/>
    <property type="project" value="UniProtKB-KW"/>
</dbReference>
<dbReference type="InterPro" id="IPR017937">
    <property type="entry name" value="Thioredoxin_CS"/>
</dbReference>
<dbReference type="GO" id="GO:0016209">
    <property type="term" value="F:antioxidant activity"/>
    <property type="evidence" value="ECO:0007669"/>
    <property type="project" value="InterPro"/>
</dbReference>
<dbReference type="PROSITE" id="PS00194">
    <property type="entry name" value="THIOREDOXIN_1"/>
    <property type="match status" value="1"/>
</dbReference>
<dbReference type="RefSeq" id="WP_093253408.1">
    <property type="nucleotide sequence ID" value="NZ_FNGP01000006.1"/>
</dbReference>
<keyword evidence="8" id="KW-0413">Isomerase</keyword>
<evidence type="ECO:0000256" key="3">
    <source>
        <dbReference type="ARBA" id="ARBA00022968"/>
    </source>
</evidence>
<dbReference type="PANTHER" id="PTHR42852:SF6">
    <property type="entry name" value="THIOL:DISULFIDE INTERCHANGE PROTEIN DSBE"/>
    <property type="match status" value="1"/>
</dbReference>
<dbReference type="Gene3D" id="3.40.30.10">
    <property type="entry name" value="Glutaredoxin"/>
    <property type="match status" value="1"/>
</dbReference>
<evidence type="ECO:0000256" key="5">
    <source>
        <dbReference type="ARBA" id="ARBA00023284"/>
    </source>
</evidence>
<accession>A0A1G9MVR7</accession>
<keyword evidence="2" id="KW-0201">Cytochrome c-type biogenesis</keyword>
<dbReference type="GO" id="GO:0016853">
    <property type="term" value="F:isomerase activity"/>
    <property type="evidence" value="ECO:0007669"/>
    <property type="project" value="UniProtKB-KW"/>
</dbReference>
<keyword evidence="4" id="KW-1015">Disulfide bond</keyword>
<keyword evidence="3" id="KW-0812">Transmembrane</keyword>
<name>A0A1G9MVR7_9ACTN</name>
<feature type="domain" description="Thioredoxin" evidence="7">
    <location>
        <begin position="44"/>
        <end position="184"/>
    </location>
</feature>
<dbReference type="STRING" id="686624.SAMN04488242_2783"/>
<comment type="subcellular location">
    <subcellularLocation>
        <location evidence="1">Cell envelope</location>
    </subcellularLocation>
</comment>
<dbReference type="GO" id="GO:0030313">
    <property type="term" value="C:cell envelope"/>
    <property type="evidence" value="ECO:0007669"/>
    <property type="project" value="UniProtKB-SubCell"/>
</dbReference>
<dbReference type="Proteomes" id="UP000199475">
    <property type="component" value="Unassembled WGS sequence"/>
</dbReference>
<evidence type="ECO:0000256" key="2">
    <source>
        <dbReference type="ARBA" id="ARBA00022748"/>
    </source>
</evidence>
<sequence>MRAVLALVATLVLTACSAGGQPGGAAGGTVGFTTGDGTVTIVPEAEREPAPVLEGPSLDGGTLSTADLAGKPIVINVWGSWCAPCRAEAPELVEAAERLGDDVAFLGLNTRDLSEAPAQAFVRAFEIPYPNIFDPDGALLLGFGQVPPKAIPSTLVVDAEGRVAARVIGEVNANTLVELVGDVS</sequence>
<dbReference type="Pfam" id="PF00578">
    <property type="entry name" value="AhpC-TSA"/>
    <property type="match status" value="1"/>
</dbReference>
<dbReference type="InterPro" id="IPR000866">
    <property type="entry name" value="AhpC/TSA"/>
</dbReference>
<feature type="signal peptide" evidence="6">
    <location>
        <begin position="1"/>
        <end position="20"/>
    </location>
</feature>
<dbReference type="EMBL" id="FNGP01000006">
    <property type="protein sequence ID" value="SDL78328.1"/>
    <property type="molecule type" value="Genomic_DNA"/>
</dbReference>
<reference evidence="8 9" key="1">
    <citation type="submission" date="2016-10" db="EMBL/GenBank/DDBJ databases">
        <authorList>
            <person name="de Groot N.N."/>
        </authorList>
    </citation>
    <scope>NUCLEOTIDE SEQUENCE [LARGE SCALE GENOMIC DNA]</scope>
    <source>
        <strain evidence="8 9">CGMCC 1.9159</strain>
    </source>
</reference>
<dbReference type="CDD" id="cd02966">
    <property type="entry name" value="TlpA_like_family"/>
    <property type="match status" value="1"/>
</dbReference>
<proteinExistence type="predicted"/>
<evidence type="ECO:0000256" key="6">
    <source>
        <dbReference type="SAM" id="SignalP"/>
    </source>
</evidence>
<dbReference type="InterPro" id="IPR013766">
    <property type="entry name" value="Thioredoxin_domain"/>
</dbReference>
<gene>
    <name evidence="8" type="ORF">SAMN04488242_2783</name>
</gene>
<keyword evidence="5" id="KW-0676">Redox-active center</keyword>
<dbReference type="AlphaFoldDB" id="A0A1G9MVR7"/>
<dbReference type="PROSITE" id="PS51352">
    <property type="entry name" value="THIOREDOXIN_2"/>
    <property type="match status" value="1"/>
</dbReference>
<dbReference type="GO" id="GO:0016491">
    <property type="term" value="F:oxidoreductase activity"/>
    <property type="evidence" value="ECO:0007669"/>
    <property type="project" value="InterPro"/>
</dbReference>
<keyword evidence="9" id="KW-1185">Reference proteome</keyword>
<evidence type="ECO:0000313" key="8">
    <source>
        <dbReference type="EMBL" id="SDL78328.1"/>
    </source>
</evidence>
<evidence type="ECO:0000256" key="4">
    <source>
        <dbReference type="ARBA" id="ARBA00023157"/>
    </source>
</evidence>
<dbReference type="PROSITE" id="PS51257">
    <property type="entry name" value="PROKAR_LIPOPROTEIN"/>
    <property type="match status" value="1"/>
</dbReference>
<evidence type="ECO:0000259" key="7">
    <source>
        <dbReference type="PROSITE" id="PS51352"/>
    </source>
</evidence>